<dbReference type="GO" id="GO:0005634">
    <property type="term" value="C:nucleus"/>
    <property type="evidence" value="ECO:0007669"/>
    <property type="project" value="TreeGrafter"/>
</dbReference>
<protein>
    <submittedName>
        <fullName evidence="3">Probable transposable element</fullName>
    </submittedName>
</protein>
<dbReference type="InterPro" id="IPR050863">
    <property type="entry name" value="CenT-Element_Derived"/>
</dbReference>
<name>W6QNG2_PENRF</name>
<dbReference type="InterPro" id="IPR004875">
    <property type="entry name" value="DDE_SF_endonuclease_dom"/>
</dbReference>
<evidence type="ECO:0000259" key="2">
    <source>
        <dbReference type="PROSITE" id="PS51253"/>
    </source>
</evidence>
<keyword evidence="1" id="KW-0238">DNA-binding</keyword>
<dbReference type="OrthoDB" id="4207519at2759"/>
<keyword evidence="4" id="KW-1185">Reference proteome</keyword>
<dbReference type="InterPro" id="IPR009057">
    <property type="entry name" value="Homeodomain-like_sf"/>
</dbReference>
<proteinExistence type="predicted"/>
<dbReference type="SUPFAM" id="SSF46689">
    <property type="entry name" value="Homeodomain-like"/>
    <property type="match status" value="1"/>
</dbReference>
<dbReference type="Proteomes" id="UP000030686">
    <property type="component" value="Unassembled WGS sequence"/>
</dbReference>
<accession>W6QNG2</accession>
<dbReference type="STRING" id="1365484.W6QNG2"/>
<gene>
    <name evidence="3" type="ORF">PROQFM164_S12g000062</name>
</gene>
<dbReference type="PANTHER" id="PTHR19303">
    <property type="entry name" value="TRANSPOSON"/>
    <property type="match status" value="1"/>
</dbReference>
<reference evidence="3" key="1">
    <citation type="journal article" date="2014" name="Nat. Commun.">
        <title>Multiple recent horizontal transfers of a large genomic region in cheese making fungi.</title>
        <authorList>
            <person name="Cheeseman K."/>
            <person name="Ropars J."/>
            <person name="Renault P."/>
            <person name="Dupont J."/>
            <person name="Gouzy J."/>
            <person name="Branca A."/>
            <person name="Abraham A.L."/>
            <person name="Ceppi M."/>
            <person name="Conseiller E."/>
            <person name="Debuchy R."/>
            <person name="Malagnac F."/>
            <person name="Goarin A."/>
            <person name="Silar P."/>
            <person name="Lacoste S."/>
            <person name="Sallet E."/>
            <person name="Bensimon A."/>
            <person name="Giraud T."/>
            <person name="Brygoo Y."/>
        </authorList>
    </citation>
    <scope>NUCLEOTIDE SEQUENCE [LARGE SCALE GENOMIC DNA]</scope>
    <source>
        <strain evidence="3">FM164</strain>
    </source>
</reference>
<dbReference type="EMBL" id="HG792026">
    <property type="protein sequence ID" value="CDM38453.1"/>
    <property type="molecule type" value="Genomic_DNA"/>
</dbReference>
<dbReference type="Pfam" id="PF03221">
    <property type="entry name" value="HTH_Tnp_Tc5"/>
    <property type="match status" value="1"/>
</dbReference>
<dbReference type="PROSITE" id="PS51253">
    <property type="entry name" value="HTH_CENPB"/>
    <property type="match status" value="1"/>
</dbReference>
<evidence type="ECO:0000256" key="1">
    <source>
        <dbReference type="ARBA" id="ARBA00023125"/>
    </source>
</evidence>
<organism evidence="3 4">
    <name type="scientific">Penicillium roqueforti (strain FM164)</name>
    <dbReference type="NCBI Taxonomy" id="1365484"/>
    <lineage>
        <taxon>Eukaryota</taxon>
        <taxon>Fungi</taxon>
        <taxon>Dikarya</taxon>
        <taxon>Ascomycota</taxon>
        <taxon>Pezizomycotina</taxon>
        <taxon>Eurotiomycetes</taxon>
        <taxon>Eurotiomycetidae</taxon>
        <taxon>Eurotiales</taxon>
        <taxon>Aspergillaceae</taxon>
        <taxon>Penicillium</taxon>
    </lineage>
</organism>
<dbReference type="SMART" id="SM00674">
    <property type="entry name" value="CENPB"/>
    <property type="match status" value="1"/>
</dbReference>
<feature type="domain" description="HTH CENPB-type" evidence="2">
    <location>
        <begin position="60"/>
        <end position="132"/>
    </location>
</feature>
<dbReference type="Pfam" id="PF03184">
    <property type="entry name" value="DDE_1"/>
    <property type="match status" value="1"/>
</dbReference>
<dbReference type="PANTHER" id="PTHR19303:SF62">
    <property type="entry name" value="HTH CENPB-TYPE DOMAIN-CONTAINING PROTEIN-RELATED"/>
    <property type="match status" value="1"/>
</dbReference>
<dbReference type="OMA" id="CINATSX"/>
<dbReference type="GO" id="GO:0003677">
    <property type="term" value="F:DNA binding"/>
    <property type="evidence" value="ECO:0007669"/>
    <property type="project" value="UniProtKB-KW"/>
</dbReference>
<evidence type="ECO:0000313" key="3">
    <source>
        <dbReference type="EMBL" id="CDM38453.1"/>
    </source>
</evidence>
<dbReference type="AlphaFoldDB" id="W6QNG2"/>
<dbReference type="InterPro" id="IPR006600">
    <property type="entry name" value="HTH_CenpB_DNA-bd_dom"/>
</dbReference>
<evidence type="ECO:0000313" key="4">
    <source>
        <dbReference type="Proteomes" id="UP000030686"/>
    </source>
</evidence>
<sequence length="523" mass="59886">MPPIRSRSSKNSTEQEGRILLAIQDFKNEKISSIREAARCFKVPEATLRRRLRGVQNRAILRANSYKLTELEEQSLEKWIVSMDLRGAAPRPATVREMANLLLEKRGSSPVLSVGENWVTKFVKRRPLLSSRFSKRYNYERAKCEDPKIIKEWFDLIQKTILQFRIDPDDVYNFNETGFAMGLTATAKVIIRSEYYSRRALLQPGNREWVTAIKCINAADWALPLCVIFKGKVFIESWFDGLPDDWRFEVSPNGWTSDEIGLRWLKKLFIPTTSIRMKGVYRLLILDGHGSHLTPKFDKICEENKIIPICIPLYSSHLLQPLDIGCFAVLKRSYGRLVEAKMRHTLSHELKPLNQTIKNSFGAAGLVPFIPERVISKLDIRLRTPTPPSSRGSDWDAKTPSNYVQLQKQASSIKALLRTRSRSPPSPLNSAINQVLKACQITMHSAALLEKERTRSIRTIVHEGDLSVQDVRELRSESFEAQVARINNYREQVSEGLRPPPQARRACGICRKPGHRRETCPDR</sequence>